<proteinExistence type="inferred from homology"/>
<name>A0ABS7T4Y6_9GAMM</name>
<dbReference type="PIRSF" id="PIRSF003113">
    <property type="entry name" value="BolA"/>
    <property type="match status" value="1"/>
</dbReference>
<comment type="similarity">
    <text evidence="1">Belongs to the BolA/IbaG family.</text>
</comment>
<sequence>MSDVPAGPLPREQRVAAIRDAIESALQPQSLDVQDESHLHAGHAGARDGRGHFRVTVVSTVFEGLASLARHRAVYAAVGRLMETDIHALSIDARTPGESADAG</sequence>
<accession>A0ABS7T4Y6</accession>
<evidence type="ECO:0000313" key="2">
    <source>
        <dbReference type="EMBL" id="MBZ4038947.1"/>
    </source>
</evidence>
<dbReference type="Proteomes" id="UP001430954">
    <property type="component" value="Unassembled WGS sequence"/>
</dbReference>
<protein>
    <submittedName>
        <fullName evidence="2">BolA family transcriptional regulator</fullName>
    </submittedName>
</protein>
<dbReference type="InterPro" id="IPR036065">
    <property type="entry name" value="BolA-like_sf"/>
</dbReference>
<dbReference type="SUPFAM" id="SSF82657">
    <property type="entry name" value="BolA-like"/>
    <property type="match status" value="1"/>
</dbReference>
<dbReference type="EMBL" id="JAINZW010000002">
    <property type="protein sequence ID" value="MBZ4038947.1"/>
    <property type="molecule type" value="Genomic_DNA"/>
</dbReference>
<gene>
    <name evidence="2" type="ORF">K6753_05320</name>
</gene>
<evidence type="ECO:0000256" key="1">
    <source>
        <dbReference type="RuleBase" id="RU003860"/>
    </source>
</evidence>
<dbReference type="RefSeq" id="WP_223675149.1">
    <property type="nucleotide sequence ID" value="NZ_JAINZW010000002.1"/>
</dbReference>
<comment type="caution">
    <text evidence="2">The sequence shown here is derived from an EMBL/GenBank/DDBJ whole genome shotgun (WGS) entry which is preliminary data.</text>
</comment>
<dbReference type="PANTHER" id="PTHR46230">
    <property type="match status" value="1"/>
</dbReference>
<organism evidence="2 3">
    <name type="scientific">Novilysobacter selenitireducens</name>
    <dbReference type="NCBI Taxonomy" id="2872639"/>
    <lineage>
        <taxon>Bacteria</taxon>
        <taxon>Pseudomonadati</taxon>
        <taxon>Pseudomonadota</taxon>
        <taxon>Gammaproteobacteria</taxon>
        <taxon>Lysobacterales</taxon>
        <taxon>Lysobacteraceae</taxon>
        <taxon>Novilysobacter</taxon>
    </lineage>
</organism>
<evidence type="ECO:0000313" key="3">
    <source>
        <dbReference type="Proteomes" id="UP001430954"/>
    </source>
</evidence>
<reference evidence="2 3" key="1">
    <citation type="submission" date="2021-09" db="EMBL/GenBank/DDBJ databases">
        <title>Lysobacter sp. 13A isolated from the river sediment.</title>
        <authorList>
            <person name="Liu H."/>
            <person name="Li S."/>
            <person name="Mao S."/>
        </authorList>
    </citation>
    <scope>NUCLEOTIDE SEQUENCE [LARGE SCALE GENOMIC DNA]</scope>
    <source>
        <strain evidence="2 3">13A</strain>
    </source>
</reference>
<dbReference type="Pfam" id="PF01722">
    <property type="entry name" value="BolA"/>
    <property type="match status" value="1"/>
</dbReference>
<dbReference type="Gene3D" id="3.30.300.90">
    <property type="entry name" value="BolA-like"/>
    <property type="match status" value="1"/>
</dbReference>
<dbReference type="InterPro" id="IPR002634">
    <property type="entry name" value="BolA"/>
</dbReference>
<dbReference type="PANTHER" id="PTHR46230:SF7">
    <property type="entry name" value="BOLA-LIKE PROTEIN 1"/>
    <property type="match status" value="1"/>
</dbReference>
<keyword evidence="3" id="KW-1185">Reference proteome</keyword>